<dbReference type="PANTHER" id="PTHR30327">
    <property type="entry name" value="UNCHARACTERIZED PROTEIN YQGE"/>
    <property type="match status" value="1"/>
</dbReference>
<organism evidence="3 4">
    <name type="scientific">Pelistega europaea</name>
    <dbReference type="NCBI Taxonomy" id="106147"/>
    <lineage>
        <taxon>Bacteria</taxon>
        <taxon>Pseudomonadati</taxon>
        <taxon>Pseudomonadota</taxon>
        <taxon>Betaproteobacteria</taxon>
        <taxon>Burkholderiales</taxon>
        <taxon>Alcaligenaceae</taxon>
        <taxon>Pelistega</taxon>
    </lineage>
</organism>
<dbReference type="Gene3D" id="3.40.1740.10">
    <property type="entry name" value="VC0467-like"/>
    <property type="match status" value="1"/>
</dbReference>
<dbReference type="InterPro" id="IPR003774">
    <property type="entry name" value="AlgH-like"/>
</dbReference>
<dbReference type="SUPFAM" id="SSF143456">
    <property type="entry name" value="VC0467-like"/>
    <property type="match status" value="1"/>
</dbReference>
<dbReference type="AlphaFoldDB" id="A0A7Y4P5E4"/>
<comment type="caution">
    <text evidence="3">The sequence shown here is derived from an EMBL/GenBank/DDBJ whole genome shotgun (WGS) entry which is preliminary data.</text>
</comment>
<dbReference type="PANTHER" id="PTHR30327:SF1">
    <property type="entry name" value="UPF0301 PROTEIN YQGE"/>
    <property type="match status" value="1"/>
</dbReference>
<evidence type="ECO:0000256" key="2">
    <source>
        <dbReference type="HAMAP-Rule" id="MF_00758"/>
    </source>
</evidence>
<dbReference type="Pfam" id="PF02622">
    <property type="entry name" value="DUF179"/>
    <property type="match status" value="1"/>
</dbReference>
<proteinExistence type="inferred from homology"/>
<gene>
    <name evidence="3" type="ORF">HKX40_09775</name>
</gene>
<protein>
    <recommendedName>
        <fullName evidence="2">UPF0301 protein HKX40_09775</fullName>
    </recommendedName>
</protein>
<evidence type="ECO:0000313" key="3">
    <source>
        <dbReference type="EMBL" id="NOL50416.1"/>
    </source>
</evidence>
<sequence length="193" mass="21095">MSDKPINLSGHFLIAMPSLDGDLFEGSLIYVFDHNDDGAVGLIVNQPSTVPFLDLLGDISAIDDVDEEKIENNVANTLVYFGGPVNNDKGFVLHSADKSYRSTIGNQELLMTSSKDVLFDYARGQGPKQFMLALGYAGWSPGQLEQEIADNAWLTVQASADIIFNVPVAERYYRAVKLLGFDPHLLQGDMGHA</sequence>
<comment type="similarity">
    <text evidence="1 2">Belongs to the UPF0301 (AlgH) family.</text>
</comment>
<dbReference type="HAMAP" id="MF_00758">
    <property type="entry name" value="UPF0301"/>
    <property type="match status" value="1"/>
</dbReference>
<evidence type="ECO:0000313" key="4">
    <source>
        <dbReference type="Proteomes" id="UP000541421"/>
    </source>
</evidence>
<reference evidence="3 4" key="1">
    <citation type="submission" date="2020-05" db="EMBL/GenBank/DDBJ databases">
        <authorList>
            <person name="Niu N."/>
        </authorList>
    </citation>
    <scope>NUCLEOTIDE SEQUENCE [LARGE SCALE GENOMIC DNA]</scope>
    <source>
        <strain evidence="3 4">LMG10982</strain>
    </source>
</reference>
<dbReference type="EMBL" id="JABGBO010000011">
    <property type="protein sequence ID" value="NOL50416.1"/>
    <property type="molecule type" value="Genomic_DNA"/>
</dbReference>
<accession>A0A7Y4P5E4</accession>
<dbReference type="RefSeq" id="WP_171589393.1">
    <property type="nucleotide sequence ID" value="NZ_JABGBO010000011.1"/>
</dbReference>
<dbReference type="GO" id="GO:0005829">
    <property type="term" value="C:cytosol"/>
    <property type="evidence" value="ECO:0007669"/>
    <property type="project" value="TreeGrafter"/>
</dbReference>
<evidence type="ECO:0000256" key="1">
    <source>
        <dbReference type="ARBA" id="ARBA00009600"/>
    </source>
</evidence>
<name>A0A7Y4P5E4_9BURK</name>
<dbReference type="NCBIfam" id="NF001266">
    <property type="entry name" value="PRK00228.1-1"/>
    <property type="match status" value="1"/>
</dbReference>
<dbReference type="Proteomes" id="UP000541421">
    <property type="component" value="Unassembled WGS sequence"/>
</dbReference>
<keyword evidence="4" id="KW-1185">Reference proteome</keyword>